<dbReference type="CDD" id="cd07361">
    <property type="entry name" value="MEMO_like"/>
    <property type="match status" value="1"/>
</dbReference>
<dbReference type="Pfam" id="PF01875">
    <property type="entry name" value="Memo"/>
    <property type="match status" value="1"/>
</dbReference>
<gene>
    <name evidence="2" type="ORF">UX03_C0016G0003</name>
</gene>
<evidence type="ECO:0000313" key="2">
    <source>
        <dbReference type="EMBL" id="KKU03587.1"/>
    </source>
</evidence>
<evidence type="ECO:0000313" key="3">
    <source>
        <dbReference type="Proteomes" id="UP000034086"/>
    </source>
</evidence>
<reference evidence="2 3" key="1">
    <citation type="journal article" date="2015" name="Nature">
        <title>rRNA introns, odd ribosomes, and small enigmatic genomes across a large radiation of phyla.</title>
        <authorList>
            <person name="Brown C.T."/>
            <person name="Hug L.A."/>
            <person name="Thomas B.C."/>
            <person name="Sharon I."/>
            <person name="Castelle C.J."/>
            <person name="Singh A."/>
            <person name="Wilkins M.J."/>
            <person name="Williams K.H."/>
            <person name="Banfield J.F."/>
        </authorList>
    </citation>
    <scope>NUCLEOTIDE SEQUENCE [LARGE SCALE GENOMIC DNA]</scope>
</reference>
<dbReference type="PANTHER" id="PTHR11060:SF0">
    <property type="entry name" value="PROTEIN MEMO1"/>
    <property type="match status" value="1"/>
</dbReference>
<organism evidence="2 3">
    <name type="scientific">Candidatus Woesebacteria bacterium GW2011_GWE1_45_18</name>
    <dbReference type="NCBI Taxonomy" id="1618598"/>
    <lineage>
        <taxon>Bacteria</taxon>
        <taxon>Candidatus Woeseibacteriota</taxon>
    </lineage>
</organism>
<dbReference type="InterPro" id="IPR002737">
    <property type="entry name" value="MEMO1_fam"/>
</dbReference>
<dbReference type="Gene3D" id="3.40.830.10">
    <property type="entry name" value="LigB-like"/>
    <property type="match status" value="1"/>
</dbReference>
<comment type="similarity">
    <text evidence="1">Belongs to the MEMO1 family.</text>
</comment>
<evidence type="ECO:0000256" key="1">
    <source>
        <dbReference type="ARBA" id="ARBA00006315"/>
    </source>
</evidence>
<comment type="caution">
    <text evidence="2">The sequence shown here is derived from an EMBL/GenBank/DDBJ whole genome shotgun (WGS) entry which is preliminary data.</text>
</comment>
<protein>
    <recommendedName>
        <fullName evidence="4">AmmeMemoRadiSam system protein B</fullName>
    </recommendedName>
</protein>
<proteinExistence type="inferred from homology"/>
<dbReference type="PANTHER" id="PTHR11060">
    <property type="entry name" value="PROTEIN MEMO1"/>
    <property type="match status" value="1"/>
</dbReference>
<name>A0A0G1M672_9BACT</name>
<dbReference type="Proteomes" id="UP000034086">
    <property type="component" value="Unassembled WGS sequence"/>
</dbReference>
<accession>A0A0G1M672</accession>
<sequence>MKKKLILFLLLLLFILFLMSVWISRKNNQQINRRENSESLTGQTLSTSKFFDPALFDEGITIASRQNTSFSEKVGGGIVPHHLLASHLIADFFSGLSQKNYKTIVLLGPNHDESGGKILTSSLTWDTPFGSVMADTEIVSFLLTKNIAQEDLEVFGEEHSLATLIPFIKFYLPDTRVVPIILRKTTTKEELVTLAEVLKNFYSEEKLIIASIDFSHYLNSEQAKSKDKVTLKYMQTFDYEKLLNLSSDYIDSPPSIVGLLMTMQKIRKTKMKVIENTNSGEILNDKSIPSTSYFSIIYY</sequence>
<dbReference type="NCBIfam" id="TIGR04336">
    <property type="entry name" value="AmmeMemoSam_B"/>
    <property type="match status" value="1"/>
</dbReference>
<dbReference type="SUPFAM" id="SSF53213">
    <property type="entry name" value="LigB-like"/>
    <property type="match status" value="1"/>
</dbReference>
<dbReference type="EMBL" id="LCKQ01000016">
    <property type="protein sequence ID" value="KKU03587.1"/>
    <property type="molecule type" value="Genomic_DNA"/>
</dbReference>
<evidence type="ECO:0008006" key="4">
    <source>
        <dbReference type="Google" id="ProtNLM"/>
    </source>
</evidence>
<dbReference type="AlphaFoldDB" id="A0A0G1M672"/>